<evidence type="ECO:0000313" key="2">
    <source>
        <dbReference type="Proteomes" id="UP000504627"/>
    </source>
</evidence>
<feature type="non-terminal residue" evidence="3">
    <location>
        <position position="1"/>
    </location>
</feature>
<evidence type="ECO:0000313" key="3">
    <source>
        <dbReference type="RefSeq" id="XP_039235192.1"/>
    </source>
</evidence>
<dbReference type="GeneID" id="120322859"/>
<feature type="compositionally biased region" description="Low complexity" evidence="1">
    <location>
        <begin position="411"/>
        <end position="423"/>
    </location>
</feature>
<evidence type="ECO:0000256" key="1">
    <source>
        <dbReference type="SAM" id="MobiDB-lite"/>
    </source>
</evidence>
<keyword evidence="2" id="KW-1185">Reference proteome</keyword>
<dbReference type="RefSeq" id="XP_039235192.1">
    <property type="nucleotide sequence ID" value="XM_039379258.1"/>
</dbReference>
<dbReference type="Proteomes" id="UP000504627">
    <property type="component" value="Unplaced"/>
</dbReference>
<gene>
    <name evidence="3" type="primary">LOC120322859</name>
</gene>
<name>A0A7R5KDZ2_9PASS</name>
<dbReference type="InParanoid" id="A0A7R5KDZ2"/>
<feature type="region of interest" description="Disordered" evidence="1">
    <location>
        <begin position="82"/>
        <end position="108"/>
    </location>
</feature>
<protein>
    <submittedName>
        <fullName evidence="3">Formin-like protein 3</fullName>
    </submittedName>
</protein>
<feature type="compositionally biased region" description="Pro residues" evidence="1">
    <location>
        <begin position="134"/>
        <end position="155"/>
    </location>
</feature>
<sequence length="454" mass="48274">AVGAPRSWPVRELSRDKGSEAGSGDSGVLGGGQGGAGGGARAFRGGGPGRAEGRGRRDPAALRSGLWGCFGLFLGADFGRLRTPSPGHSPAPARCTPRTPCSAPRGFVPPLKVANVCKASREARELHPLGPAAASPPSPGPSRPSRPAAPLPLPPSNTKNKPPCPQHRPVPPRQPRQRQKGRERPQPPTPALQAWPGQRLAPHGRRFPARPDRRALPRSRRLADTAGSGTTAPPPLLTPKGLKDSRSADWQKYTPCKTHVAFRNSASQRISLSRRRQQQQQQQQQQRQQRSLGSPDRGWESTHNKPRALTRPQNTPQETNLESPLSHPPVQAQALGFQGKAREAQRAAAPQPQHGLPRAPPAGNRPSQPLLCSTAGGGMTFGTPPWPLQSNAGIGAKSCPAPGHCRQFRPSSSSSSSCSASCSPLNWNRTVRNKPRAQSAPSSKAWARQRPGPA</sequence>
<feature type="compositionally biased region" description="Gly residues" evidence="1">
    <location>
        <begin position="24"/>
        <end position="50"/>
    </location>
</feature>
<feature type="compositionally biased region" description="Low complexity" evidence="1">
    <location>
        <begin position="278"/>
        <end position="290"/>
    </location>
</feature>
<feature type="region of interest" description="Disordered" evidence="1">
    <location>
        <begin position="123"/>
        <end position="454"/>
    </location>
</feature>
<feature type="region of interest" description="Disordered" evidence="1">
    <location>
        <begin position="1"/>
        <end position="58"/>
    </location>
</feature>
<reference evidence="3" key="1">
    <citation type="submission" date="2025-08" db="UniProtKB">
        <authorList>
            <consortium name="RefSeq"/>
        </authorList>
    </citation>
    <scope>IDENTIFICATION</scope>
    <source>
        <tissue evidence="3">Muscle</tissue>
    </source>
</reference>
<dbReference type="AlphaFoldDB" id="A0A7R5KDZ2"/>
<accession>A0A7R5KDZ2</accession>
<proteinExistence type="predicted"/>
<feature type="compositionally biased region" description="Polar residues" evidence="1">
    <location>
        <begin position="311"/>
        <end position="323"/>
    </location>
</feature>
<feature type="compositionally biased region" description="Pro residues" evidence="1">
    <location>
        <begin position="162"/>
        <end position="174"/>
    </location>
</feature>
<organism evidence="2 3">
    <name type="scientific">Pipra filicauda</name>
    <name type="common">Wire-tailed manakin</name>
    <dbReference type="NCBI Taxonomy" id="649802"/>
    <lineage>
        <taxon>Eukaryota</taxon>
        <taxon>Metazoa</taxon>
        <taxon>Chordata</taxon>
        <taxon>Craniata</taxon>
        <taxon>Vertebrata</taxon>
        <taxon>Euteleostomi</taxon>
        <taxon>Archelosauria</taxon>
        <taxon>Archosauria</taxon>
        <taxon>Dinosauria</taxon>
        <taxon>Saurischia</taxon>
        <taxon>Theropoda</taxon>
        <taxon>Coelurosauria</taxon>
        <taxon>Aves</taxon>
        <taxon>Neognathae</taxon>
        <taxon>Neoaves</taxon>
        <taxon>Telluraves</taxon>
        <taxon>Australaves</taxon>
        <taxon>Passeriformes</taxon>
        <taxon>Pipridae</taxon>
        <taxon>Pipra</taxon>
    </lineage>
</organism>